<feature type="transmembrane region" description="Helical" evidence="11">
    <location>
        <begin position="716"/>
        <end position="736"/>
    </location>
</feature>
<evidence type="ECO:0000256" key="10">
    <source>
        <dbReference type="ARBA" id="ARBA00023303"/>
    </source>
</evidence>
<evidence type="ECO:0000313" key="16">
    <source>
        <dbReference type="Proteomes" id="UP001152747"/>
    </source>
</evidence>
<keyword evidence="9 11" id="KW-0472">Membrane</keyword>
<gene>
    <name evidence="15" type="ORF">CAMP_LOCUS6255</name>
</gene>
<name>A0A9P1MYM5_9PELO</name>
<keyword evidence="16" id="KW-1185">Reference proteome</keyword>
<keyword evidence="6 11" id="KW-0732">Signal</keyword>
<dbReference type="SUPFAM" id="SSF90112">
    <property type="entry name" value="Neurotransmitter-gated ion-channel transmembrane pore"/>
    <property type="match status" value="1"/>
</dbReference>
<evidence type="ECO:0000313" key="15">
    <source>
        <dbReference type="EMBL" id="CAI5443618.1"/>
    </source>
</evidence>
<evidence type="ECO:0000256" key="12">
    <source>
        <dbReference type="SAM" id="MobiDB-lite"/>
    </source>
</evidence>
<keyword evidence="3 11" id="KW-0813">Transport</keyword>
<comment type="similarity">
    <text evidence="11">Belongs to the ligand-gated ion channel (TC 1.A.9) family.</text>
</comment>
<dbReference type="InterPro" id="IPR006029">
    <property type="entry name" value="Neurotrans-gated_channel_TM"/>
</dbReference>
<dbReference type="CDD" id="cd19049">
    <property type="entry name" value="LGIC_TM_anion"/>
    <property type="match status" value="1"/>
</dbReference>
<dbReference type="Pfam" id="PF02931">
    <property type="entry name" value="Neur_chan_LBD"/>
    <property type="match status" value="1"/>
</dbReference>
<dbReference type="OrthoDB" id="442503at2759"/>
<dbReference type="InterPro" id="IPR006028">
    <property type="entry name" value="GABAA/Glycine_rcpt"/>
</dbReference>
<evidence type="ECO:0000259" key="13">
    <source>
        <dbReference type="Pfam" id="PF02931"/>
    </source>
</evidence>
<dbReference type="Gene3D" id="2.70.170.10">
    <property type="entry name" value="Neurotransmitter-gated ion-channel ligand-binding domain"/>
    <property type="match status" value="1"/>
</dbReference>
<dbReference type="InterPro" id="IPR018000">
    <property type="entry name" value="Neurotransmitter_ion_chnl_CS"/>
</dbReference>
<dbReference type="GO" id="GO:0005886">
    <property type="term" value="C:plasma membrane"/>
    <property type="evidence" value="ECO:0007669"/>
    <property type="project" value="UniProtKB-SubCell"/>
</dbReference>
<feature type="domain" description="Neurotransmitter-gated ion-channel transmembrane" evidence="14">
    <location>
        <begin position="526"/>
        <end position="730"/>
    </location>
</feature>
<reference evidence="15" key="1">
    <citation type="submission" date="2022-11" db="EMBL/GenBank/DDBJ databases">
        <authorList>
            <person name="Kikuchi T."/>
        </authorList>
    </citation>
    <scope>NUCLEOTIDE SEQUENCE</scope>
    <source>
        <strain evidence="15">PS1010</strain>
    </source>
</reference>
<dbReference type="PRINTS" id="PR00253">
    <property type="entry name" value="GABAARECEPTR"/>
</dbReference>
<dbReference type="AlphaFoldDB" id="A0A9P1MYM5"/>
<dbReference type="EMBL" id="CANHGI010000002">
    <property type="protein sequence ID" value="CAI5443618.1"/>
    <property type="molecule type" value="Genomic_DNA"/>
</dbReference>
<accession>A0A9P1MYM5</accession>
<dbReference type="PROSITE" id="PS00236">
    <property type="entry name" value="NEUROTR_ION_CHANNEL"/>
    <property type="match status" value="1"/>
</dbReference>
<feature type="compositionally biased region" description="Polar residues" evidence="12">
    <location>
        <begin position="302"/>
        <end position="311"/>
    </location>
</feature>
<feature type="compositionally biased region" description="Polar residues" evidence="12">
    <location>
        <begin position="323"/>
        <end position="332"/>
    </location>
</feature>
<evidence type="ECO:0000256" key="3">
    <source>
        <dbReference type="ARBA" id="ARBA00022448"/>
    </source>
</evidence>
<keyword evidence="5 11" id="KW-0812">Transmembrane</keyword>
<dbReference type="InterPro" id="IPR036734">
    <property type="entry name" value="Neur_chan_lig-bd_sf"/>
</dbReference>
<dbReference type="InterPro" id="IPR006201">
    <property type="entry name" value="Neur_channel"/>
</dbReference>
<feature type="compositionally biased region" description="Polar residues" evidence="12">
    <location>
        <begin position="367"/>
        <end position="376"/>
    </location>
</feature>
<dbReference type="InterPro" id="IPR006202">
    <property type="entry name" value="Neur_chan_lig-bd"/>
</dbReference>
<sequence length="746" mass="83278">MCLIFLKILIFLNFCAKNYHVAKAQTSNDYINFDYDEGDWKIDEVSRILKSHGNYSKNDYPMMDRDKPTNVTIQMYVEGMSSFRAQTMDFQLDIYFQEMWDDPRLRHNKTKRILVKDPKIFALLWHPDLYFANARTASFHDVTQPNFLVWIYPNGSVWYDCRISLTVLCMQDLSRYPLDTQNCGLRILSYAYDIDELIINWAAPDKDAVVVNKNIRMPDMKLIAQKIYTKNDTYATALNVTTTPEAPRNISRKAVNLAGNLSSTLPPRSSGASQNVSRKTRAGNLSSTLPPRSSGAPRNVSRARNLSSTLPPRTPGAPRNVSRAGNLSSTLPPASGAPRNVSRNTRAGNLSSTLPPRTPGAPRNVSRAGNLSSTLPPRTPGAPRNVSRAGNLSSTLPPRSSGAPRNVSRAGNLSSTLPPASGAPRKVSRKSVDLSSASTESPISASSFASVLSGIASNLVESSSASSIVKQIAQTQSGSSPVPSDRTIVNSLLEFLRKSASSRIWSVAVVEFHVEREITHHIIQSYIPTSLIVIISWFSFWLDVEAVPGRVSLSITTLLTLATQSSAAKMALPQASDVKAIDVWMGTCMAFVFSAMIEFTAVNYCVRRKPRMKPKSKSLSEQVQDLVSQYKEKKADFFSNSASYEITMQPAQVLVEEDPKLARNFEKKEVREMNQAPLFVRRNMLPQNKRKTIEERINRVEENRKYAQSIDRWSRILFPIAFLIFNGIYWSYYLVYVNCGIPDLLL</sequence>
<evidence type="ECO:0000256" key="9">
    <source>
        <dbReference type="ARBA" id="ARBA00023136"/>
    </source>
</evidence>
<dbReference type="InterPro" id="IPR038050">
    <property type="entry name" value="Neuro_actylchol_rec"/>
</dbReference>
<dbReference type="Proteomes" id="UP001152747">
    <property type="component" value="Unassembled WGS sequence"/>
</dbReference>
<evidence type="ECO:0000256" key="5">
    <source>
        <dbReference type="ARBA" id="ARBA00022692"/>
    </source>
</evidence>
<feature type="signal peptide" evidence="11">
    <location>
        <begin position="1"/>
        <end position="24"/>
    </location>
</feature>
<dbReference type="GO" id="GO:0005230">
    <property type="term" value="F:extracellular ligand-gated monoatomic ion channel activity"/>
    <property type="evidence" value="ECO:0007669"/>
    <property type="project" value="InterPro"/>
</dbReference>
<evidence type="ECO:0000256" key="2">
    <source>
        <dbReference type="ARBA" id="ARBA00004236"/>
    </source>
</evidence>
<evidence type="ECO:0000256" key="7">
    <source>
        <dbReference type="ARBA" id="ARBA00022989"/>
    </source>
</evidence>
<evidence type="ECO:0000256" key="8">
    <source>
        <dbReference type="ARBA" id="ARBA00023065"/>
    </source>
</evidence>
<evidence type="ECO:0000256" key="1">
    <source>
        <dbReference type="ARBA" id="ARBA00004141"/>
    </source>
</evidence>
<protein>
    <recommendedName>
        <fullName evidence="17">Neurotransmitter-gated ion-channel ligand-binding domain-containing protein</fullName>
    </recommendedName>
</protein>
<keyword evidence="4" id="KW-1003">Cell membrane</keyword>
<evidence type="ECO:0000256" key="11">
    <source>
        <dbReference type="RuleBase" id="RU000687"/>
    </source>
</evidence>
<feature type="chain" id="PRO_5040532899" description="Neurotransmitter-gated ion-channel ligand-binding domain-containing protein" evidence="11">
    <location>
        <begin position="25"/>
        <end position="746"/>
    </location>
</feature>
<evidence type="ECO:0008006" key="17">
    <source>
        <dbReference type="Google" id="ProtNLM"/>
    </source>
</evidence>
<keyword evidence="10 11" id="KW-0407">Ion channel</keyword>
<evidence type="ECO:0000256" key="4">
    <source>
        <dbReference type="ARBA" id="ARBA00022475"/>
    </source>
</evidence>
<dbReference type="InterPro" id="IPR036719">
    <property type="entry name" value="Neuro-gated_channel_TM_sf"/>
</dbReference>
<organism evidence="15 16">
    <name type="scientific">Caenorhabditis angaria</name>
    <dbReference type="NCBI Taxonomy" id="860376"/>
    <lineage>
        <taxon>Eukaryota</taxon>
        <taxon>Metazoa</taxon>
        <taxon>Ecdysozoa</taxon>
        <taxon>Nematoda</taxon>
        <taxon>Chromadorea</taxon>
        <taxon>Rhabditida</taxon>
        <taxon>Rhabditina</taxon>
        <taxon>Rhabditomorpha</taxon>
        <taxon>Rhabditoidea</taxon>
        <taxon>Rhabditidae</taxon>
        <taxon>Peloderinae</taxon>
        <taxon>Caenorhabditis</taxon>
    </lineage>
</organism>
<dbReference type="CDD" id="cd18987">
    <property type="entry name" value="LGIC_ECD_anion"/>
    <property type="match status" value="1"/>
</dbReference>
<dbReference type="Gene3D" id="1.20.58.390">
    <property type="entry name" value="Neurotransmitter-gated ion-channel transmembrane domain"/>
    <property type="match status" value="1"/>
</dbReference>
<feature type="transmembrane region" description="Helical" evidence="11">
    <location>
        <begin position="526"/>
        <end position="544"/>
    </location>
</feature>
<evidence type="ECO:0000259" key="14">
    <source>
        <dbReference type="Pfam" id="PF02932"/>
    </source>
</evidence>
<feature type="transmembrane region" description="Helical" evidence="11">
    <location>
        <begin position="551"/>
        <end position="572"/>
    </location>
</feature>
<feature type="compositionally biased region" description="Polar residues" evidence="12">
    <location>
        <begin position="388"/>
        <end position="398"/>
    </location>
</feature>
<proteinExistence type="inferred from homology"/>
<comment type="subcellular location">
    <subcellularLocation>
        <location evidence="2">Cell membrane</location>
    </subcellularLocation>
    <subcellularLocation>
        <location evidence="1">Membrane</location>
        <topology evidence="1">Multi-pass membrane protein</topology>
    </subcellularLocation>
</comment>
<feature type="region of interest" description="Disordered" evidence="12">
    <location>
        <begin position="260"/>
        <end position="436"/>
    </location>
</feature>
<feature type="compositionally biased region" description="Polar residues" evidence="12">
    <location>
        <begin position="341"/>
        <end position="355"/>
    </location>
</feature>
<dbReference type="Pfam" id="PF02932">
    <property type="entry name" value="Neur_chan_memb"/>
    <property type="match status" value="1"/>
</dbReference>
<keyword evidence="8 11" id="KW-0406">Ion transport</keyword>
<dbReference type="SUPFAM" id="SSF63712">
    <property type="entry name" value="Nicotinic receptor ligand binding domain-like"/>
    <property type="match status" value="1"/>
</dbReference>
<feature type="compositionally biased region" description="Polar residues" evidence="12">
    <location>
        <begin position="260"/>
        <end position="291"/>
    </location>
</feature>
<feature type="domain" description="Neurotransmitter-gated ion-channel ligand-binding" evidence="13">
    <location>
        <begin position="53"/>
        <end position="225"/>
    </location>
</feature>
<evidence type="ECO:0000256" key="6">
    <source>
        <dbReference type="ARBA" id="ARBA00022729"/>
    </source>
</evidence>
<dbReference type="PRINTS" id="PR00252">
    <property type="entry name" value="NRIONCHANNEL"/>
</dbReference>
<comment type="caution">
    <text evidence="15">The sequence shown here is derived from an EMBL/GenBank/DDBJ whole genome shotgun (WGS) entry which is preliminary data.</text>
</comment>
<dbReference type="PANTHER" id="PTHR18945">
    <property type="entry name" value="NEUROTRANSMITTER GATED ION CHANNEL"/>
    <property type="match status" value="1"/>
</dbReference>
<feature type="transmembrane region" description="Helical" evidence="11">
    <location>
        <begin position="584"/>
        <end position="606"/>
    </location>
</feature>
<keyword evidence="7 11" id="KW-1133">Transmembrane helix</keyword>
<feature type="compositionally biased region" description="Polar residues" evidence="12">
    <location>
        <begin position="409"/>
        <end position="418"/>
    </location>
</feature>
<dbReference type="GO" id="GO:0004888">
    <property type="term" value="F:transmembrane signaling receptor activity"/>
    <property type="evidence" value="ECO:0007669"/>
    <property type="project" value="InterPro"/>
</dbReference>